<evidence type="ECO:0000256" key="1">
    <source>
        <dbReference type="ARBA" id="ARBA00003681"/>
    </source>
</evidence>
<comment type="function">
    <text evidence="1">General (non sugar-specific) component of the phosphoenolpyruvate-dependent sugar phosphotransferase system (sugar PTS). This major carbohydrate active-transport system catalyzes the phosphorylation of incoming sugar substrates concomitantly with their translocation across the cell membrane. The phosphoryl group from phosphoenolpyruvate (PEP) is transferred to the phosphoryl carrier protein HPr by enzyme I. Phospho-HPr then transfers it to the PTS EIIA domain.</text>
</comment>
<dbReference type="GO" id="GO:0016740">
    <property type="term" value="F:transferase activity"/>
    <property type="evidence" value="ECO:0007669"/>
    <property type="project" value="UniProtKB-KW"/>
</dbReference>
<keyword evidence="7" id="KW-0808">Transferase</keyword>
<dbReference type="GO" id="GO:0005737">
    <property type="term" value="C:cytoplasm"/>
    <property type="evidence" value="ECO:0007669"/>
    <property type="project" value="UniProtKB-SubCell"/>
</dbReference>
<dbReference type="PROSITE" id="PS00369">
    <property type="entry name" value="PTS_HPR_HIS"/>
    <property type="match status" value="1"/>
</dbReference>
<dbReference type="AlphaFoldDB" id="A0A3P7PDK5"/>
<keyword evidence="5" id="KW-0598">Phosphotransferase system</keyword>
<dbReference type="KEGG" id="cbar:PATL70BA_1103"/>
<dbReference type="RefSeq" id="WP_125136386.1">
    <property type="nucleotide sequence ID" value="NZ_LR130778.1"/>
</dbReference>
<dbReference type="InterPro" id="IPR000032">
    <property type="entry name" value="HPr-like"/>
</dbReference>
<comment type="subcellular location">
    <subcellularLocation>
        <location evidence="2">Cytoplasm</location>
    </subcellularLocation>
</comment>
<evidence type="ECO:0000256" key="2">
    <source>
        <dbReference type="ARBA" id="ARBA00004496"/>
    </source>
</evidence>
<evidence type="ECO:0000259" key="6">
    <source>
        <dbReference type="PROSITE" id="PS51350"/>
    </source>
</evidence>
<dbReference type="PANTHER" id="PTHR33705">
    <property type="entry name" value="PHOSPHOCARRIER PROTEIN HPR"/>
    <property type="match status" value="1"/>
</dbReference>
<keyword evidence="4" id="KW-0963">Cytoplasm</keyword>
<dbReference type="InterPro" id="IPR001020">
    <property type="entry name" value="PTS_HPr_His_P_site"/>
</dbReference>
<gene>
    <name evidence="7" type="primary">ptsH</name>
    <name evidence="7" type="ORF">PATL70BA_1103</name>
</gene>
<dbReference type="GO" id="GO:0009401">
    <property type="term" value="P:phosphoenolpyruvate-dependent sugar phosphotransferase system"/>
    <property type="evidence" value="ECO:0007669"/>
    <property type="project" value="UniProtKB-KW"/>
</dbReference>
<dbReference type="EMBL" id="LR130778">
    <property type="protein sequence ID" value="VDN46978.1"/>
    <property type="molecule type" value="Genomic_DNA"/>
</dbReference>
<accession>A0A3P7PDK5</accession>
<evidence type="ECO:0000256" key="3">
    <source>
        <dbReference type="ARBA" id="ARBA00020422"/>
    </source>
</evidence>
<evidence type="ECO:0000313" key="7">
    <source>
        <dbReference type="EMBL" id="VDN46978.1"/>
    </source>
</evidence>
<feature type="domain" description="HPr" evidence="6">
    <location>
        <begin position="1"/>
        <end position="83"/>
    </location>
</feature>
<keyword evidence="8" id="KW-1185">Reference proteome</keyword>
<dbReference type="PRINTS" id="PR00107">
    <property type="entry name" value="PHOSPHOCPHPR"/>
</dbReference>
<dbReference type="PROSITE" id="PS51350">
    <property type="entry name" value="PTS_HPR_DOM"/>
    <property type="match status" value="1"/>
</dbReference>
<protein>
    <recommendedName>
        <fullName evidence="3">Phosphocarrier protein HPr</fullName>
    </recommendedName>
</protein>
<dbReference type="PANTHER" id="PTHR33705:SF2">
    <property type="entry name" value="PHOSPHOCARRIER PROTEIN NPR"/>
    <property type="match status" value="1"/>
</dbReference>
<evidence type="ECO:0000313" key="8">
    <source>
        <dbReference type="Proteomes" id="UP000279029"/>
    </source>
</evidence>
<dbReference type="InterPro" id="IPR035895">
    <property type="entry name" value="HPr-like_sf"/>
</dbReference>
<dbReference type="Pfam" id="PF00381">
    <property type="entry name" value="PTS-HPr"/>
    <property type="match status" value="1"/>
</dbReference>
<organism evidence="7 8">
    <name type="scientific">Petrocella atlantisensis</name>
    <dbReference type="NCBI Taxonomy" id="2173034"/>
    <lineage>
        <taxon>Bacteria</taxon>
        <taxon>Bacillati</taxon>
        <taxon>Bacillota</taxon>
        <taxon>Clostridia</taxon>
        <taxon>Lachnospirales</taxon>
        <taxon>Vallitaleaceae</taxon>
        <taxon>Petrocella</taxon>
    </lineage>
</organism>
<reference evidence="7 8" key="1">
    <citation type="submission" date="2018-09" db="EMBL/GenBank/DDBJ databases">
        <authorList>
            <person name="Postec A."/>
        </authorList>
    </citation>
    <scope>NUCLEOTIDE SEQUENCE [LARGE SCALE GENOMIC DNA]</scope>
    <source>
        <strain evidence="7">70B-A</strain>
    </source>
</reference>
<dbReference type="SUPFAM" id="SSF55594">
    <property type="entry name" value="HPr-like"/>
    <property type="match status" value="1"/>
</dbReference>
<dbReference type="InterPro" id="IPR050399">
    <property type="entry name" value="HPr"/>
</dbReference>
<dbReference type="Gene3D" id="3.30.1340.10">
    <property type="entry name" value="HPr-like"/>
    <property type="match status" value="1"/>
</dbReference>
<name>A0A3P7PDK5_9FIRM</name>
<evidence type="ECO:0000256" key="5">
    <source>
        <dbReference type="ARBA" id="ARBA00022683"/>
    </source>
</evidence>
<dbReference type="CDD" id="cd00367">
    <property type="entry name" value="PTS-HPr_like"/>
    <property type="match status" value="1"/>
</dbReference>
<dbReference type="NCBIfam" id="TIGR01003">
    <property type="entry name" value="PTS_HPr_family"/>
    <property type="match status" value="1"/>
</dbReference>
<proteinExistence type="predicted"/>
<evidence type="ECO:0000256" key="4">
    <source>
        <dbReference type="ARBA" id="ARBA00022490"/>
    </source>
</evidence>
<dbReference type="Proteomes" id="UP000279029">
    <property type="component" value="Chromosome"/>
</dbReference>
<sequence length="83" mass="9004">MVEFTTTVGFEEGLHARPAAELVKVCQKALADIKIIKDDLEVNPKSILGILTLGAAHGDKIRILVNGSDENDVAKNLKAFFNK</sequence>
<dbReference type="OrthoDB" id="9809047at2"/>